<dbReference type="Pfam" id="PF00817">
    <property type="entry name" value="IMS"/>
    <property type="match status" value="1"/>
</dbReference>
<dbReference type="SUPFAM" id="SSF56672">
    <property type="entry name" value="DNA/RNA polymerases"/>
    <property type="match status" value="1"/>
</dbReference>
<dbReference type="InterPro" id="IPR043502">
    <property type="entry name" value="DNA/RNA_pol_sf"/>
</dbReference>
<sequence>MTVCPTAAFTMAICWLWTVPRSPGMAILLWPACRGVYGQTVAADATTDAAAHERRRSPIYPDPDDLDIFGVVTHIIHRPRRCTDVCPADVNSFYASCERVFRPDLKGKPVVVLSNNDGCVIARSAEAKPGSKWVRRGFR</sequence>
<dbReference type="GO" id="GO:0006281">
    <property type="term" value="P:DNA repair"/>
    <property type="evidence" value="ECO:0007669"/>
    <property type="project" value="InterPro"/>
</dbReference>
<dbReference type="EMBL" id="MG700549">
    <property type="protein sequence ID" value="AVI43579.1"/>
    <property type="molecule type" value="Genomic_DNA"/>
</dbReference>
<name>A0A2P1BPF3_KLEPN</name>
<dbReference type="Gene3D" id="3.40.1170.60">
    <property type="match status" value="1"/>
</dbReference>
<keyword evidence="2" id="KW-0614">Plasmid</keyword>
<geneLocation type="plasmid" evidence="2">
    <name>pUJ-83KPC</name>
</geneLocation>
<dbReference type="InterPro" id="IPR001126">
    <property type="entry name" value="UmuC"/>
</dbReference>
<evidence type="ECO:0000313" key="2">
    <source>
        <dbReference type="EMBL" id="AVI43579.1"/>
    </source>
</evidence>
<feature type="domain" description="UmuC" evidence="1">
    <location>
        <begin position="85"/>
        <end position="128"/>
    </location>
</feature>
<proteinExistence type="predicted"/>
<protein>
    <submittedName>
        <fullName evidence="2">DNA polymerase V subunit UmuC</fullName>
    </submittedName>
</protein>
<dbReference type="AlphaFoldDB" id="A0A2P1BPF3"/>
<accession>A0A2P1BPF3</accession>
<reference evidence="2" key="1">
    <citation type="submission" date="2017-12" db="EMBL/GenBank/DDBJ databases">
        <title>Insights into the successfully spreading KPC-encoding IncII plasmids.</title>
        <authorList>
            <person name="Brandt C."/>
            <person name="Pletz M.W."/>
            <person name="Makarewicz O."/>
        </authorList>
    </citation>
    <scope>NUCLEOTIDE SEQUENCE</scope>
    <source>
        <strain evidence="2">St015256/1</strain>
        <plasmid evidence="2">pUJ-83KPC</plasmid>
    </source>
</reference>
<evidence type="ECO:0000259" key="1">
    <source>
        <dbReference type="PROSITE" id="PS50173"/>
    </source>
</evidence>
<organism evidence="2">
    <name type="scientific">Klebsiella pneumoniae</name>
    <dbReference type="NCBI Taxonomy" id="573"/>
    <lineage>
        <taxon>Bacteria</taxon>
        <taxon>Pseudomonadati</taxon>
        <taxon>Pseudomonadota</taxon>
        <taxon>Gammaproteobacteria</taxon>
        <taxon>Enterobacterales</taxon>
        <taxon>Enterobacteriaceae</taxon>
        <taxon>Klebsiella/Raoultella group</taxon>
        <taxon>Klebsiella</taxon>
        <taxon>Klebsiella pneumoniae complex</taxon>
    </lineage>
</organism>
<dbReference type="PROSITE" id="PS50173">
    <property type="entry name" value="UMUC"/>
    <property type="match status" value="1"/>
</dbReference>